<dbReference type="Gene3D" id="3.90.220.20">
    <property type="entry name" value="DNA methylase specificity domains"/>
    <property type="match status" value="2"/>
</dbReference>
<keyword evidence="2" id="KW-0680">Restriction system</keyword>
<organism evidence="5 6">
    <name type="scientific">Wenyingzhuangia marina</name>
    <dbReference type="NCBI Taxonomy" id="1195760"/>
    <lineage>
        <taxon>Bacteria</taxon>
        <taxon>Pseudomonadati</taxon>
        <taxon>Bacteroidota</taxon>
        <taxon>Flavobacteriia</taxon>
        <taxon>Flavobacteriales</taxon>
        <taxon>Flavobacteriaceae</taxon>
        <taxon>Wenyingzhuangia</taxon>
    </lineage>
</organism>
<reference evidence="6" key="1">
    <citation type="submission" date="2016-11" db="EMBL/GenBank/DDBJ databases">
        <authorList>
            <person name="Varghese N."/>
            <person name="Submissions S."/>
        </authorList>
    </citation>
    <scope>NUCLEOTIDE SEQUENCE [LARGE SCALE GENOMIC DNA]</scope>
    <source>
        <strain evidence="6">DSM 100572</strain>
    </source>
</reference>
<name>A0A1M5VCW7_9FLAO</name>
<dbReference type="InterPro" id="IPR052021">
    <property type="entry name" value="Type-I_RS_S_subunit"/>
</dbReference>
<dbReference type="Gene3D" id="1.10.287.1120">
    <property type="entry name" value="Bipartite methylase S protein"/>
    <property type="match status" value="2"/>
</dbReference>
<feature type="domain" description="Type I restriction modification DNA specificity" evidence="4">
    <location>
        <begin position="223"/>
        <end position="390"/>
    </location>
</feature>
<evidence type="ECO:0000256" key="3">
    <source>
        <dbReference type="ARBA" id="ARBA00023125"/>
    </source>
</evidence>
<dbReference type="OrthoDB" id="667970at2"/>
<gene>
    <name evidence="5" type="ORF">SAMN05444281_1704</name>
</gene>
<feature type="domain" description="Type I restriction modification DNA specificity" evidence="4">
    <location>
        <begin position="22"/>
        <end position="194"/>
    </location>
</feature>
<evidence type="ECO:0000313" key="6">
    <source>
        <dbReference type="Proteomes" id="UP000184109"/>
    </source>
</evidence>
<keyword evidence="6" id="KW-1185">Reference proteome</keyword>
<dbReference type="RefSeq" id="WP_073120480.1">
    <property type="nucleotide sequence ID" value="NZ_BMEN01000003.1"/>
</dbReference>
<dbReference type="Proteomes" id="UP000184109">
    <property type="component" value="Unassembled WGS sequence"/>
</dbReference>
<proteinExistence type="inferred from homology"/>
<dbReference type="SUPFAM" id="SSF116734">
    <property type="entry name" value="DNA methylase specificity domain"/>
    <property type="match status" value="2"/>
</dbReference>
<evidence type="ECO:0000256" key="2">
    <source>
        <dbReference type="ARBA" id="ARBA00022747"/>
    </source>
</evidence>
<dbReference type="AlphaFoldDB" id="A0A1M5VCW7"/>
<dbReference type="CDD" id="cd17515">
    <property type="entry name" value="RMtype1_S_MjaORF132P_Sau1132ORF3780P-TRD1-CR1_like"/>
    <property type="match status" value="1"/>
</dbReference>
<dbReference type="STRING" id="1195760.SAMN05444281_1704"/>
<evidence type="ECO:0000259" key="4">
    <source>
        <dbReference type="Pfam" id="PF01420"/>
    </source>
</evidence>
<dbReference type="EMBL" id="FQXQ01000003">
    <property type="protein sequence ID" value="SHH73067.1"/>
    <property type="molecule type" value="Genomic_DNA"/>
</dbReference>
<dbReference type="PANTHER" id="PTHR30408:SF12">
    <property type="entry name" value="TYPE I RESTRICTION ENZYME MJAVIII SPECIFICITY SUBUNIT"/>
    <property type="match status" value="1"/>
</dbReference>
<keyword evidence="3" id="KW-0238">DNA-binding</keyword>
<dbReference type="Pfam" id="PF01420">
    <property type="entry name" value="Methylase_S"/>
    <property type="match status" value="2"/>
</dbReference>
<evidence type="ECO:0000313" key="5">
    <source>
        <dbReference type="EMBL" id="SHH73067.1"/>
    </source>
</evidence>
<dbReference type="GO" id="GO:0009307">
    <property type="term" value="P:DNA restriction-modification system"/>
    <property type="evidence" value="ECO:0007669"/>
    <property type="project" value="UniProtKB-KW"/>
</dbReference>
<protein>
    <submittedName>
        <fullName evidence="5">Type I restriction enzyme, S subunit</fullName>
    </submittedName>
</protein>
<evidence type="ECO:0000256" key="1">
    <source>
        <dbReference type="ARBA" id="ARBA00010923"/>
    </source>
</evidence>
<dbReference type="GO" id="GO:0003677">
    <property type="term" value="F:DNA binding"/>
    <property type="evidence" value="ECO:0007669"/>
    <property type="project" value="UniProtKB-KW"/>
</dbReference>
<dbReference type="InterPro" id="IPR044946">
    <property type="entry name" value="Restrct_endonuc_typeI_TRD_sf"/>
</dbReference>
<accession>A0A1M5VCW7</accession>
<dbReference type="PANTHER" id="PTHR30408">
    <property type="entry name" value="TYPE-1 RESTRICTION ENZYME ECOKI SPECIFICITY PROTEIN"/>
    <property type="match status" value="1"/>
</dbReference>
<dbReference type="InterPro" id="IPR000055">
    <property type="entry name" value="Restrct_endonuc_typeI_TRD"/>
</dbReference>
<sequence>MAKNNKTVANVPNLRFPNFKGDWKTDKMGEISQFSKGKGISKLDIVENGTTECIRYGELYTHYSEIIDEVLSTTNIEKSKLIISTENDVIIPSSGETPLDIAKASCVIKSGIALGGDLNIIKTDINGVFLSYYLNSKKRNEIASLAQGSSVVHLYSKQLSKLNIYTPLENEQNKLAYFLTTIDKRISTQNKIIEDYQLLKKGTMQKLFKQKLRFKDRKGALYSEWEKKKMSQIAIFFSGGTPKSSNTHFYNGDIPFIGSGDISKEKVENFITKQAYKNSSAKMVEGGDILYALYGATSGEVALSKIKGAINQAVLCIKTEEVKYFIVELLKYNKSKIVSKYLQGGQGNLSAKIVKDLKFYIPSVSEQQKIANTLSAIDAKIALETKLLEQHKSQKKYLLQNLFI</sequence>
<comment type="similarity">
    <text evidence="1">Belongs to the type-I restriction system S methylase family.</text>
</comment>